<dbReference type="Pfam" id="PF00496">
    <property type="entry name" value="SBP_bac_5"/>
    <property type="match status" value="1"/>
</dbReference>
<dbReference type="PANTHER" id="PTHR30290">
    <property type="entry name" value="PERIPLASMIC BINDING COMPONENT OF ABC TRANSPORTER"/>
    <property type="match status" value="1"/>
</dbReference>
<evidence type="ECO:0000256" key="2">
    <source>
        <dbReference type="ARBA" id="ARBA00005695"/>
    </source>
</evidence>
<feature type="signal peptide" evidence="5">
    <location>
        <begin position="1"/>
        <end position="25"/>
    </location>
</feature>
<dbReference type="Gene3D" id="3.90.76.10">
    <property type="entry name" value="Dipeptide-binding Protein, Domain 1"/>
    <property type="match status" value="1"/>
</dbReference>
<keyword evidence="4 5" id="KW-0732">Signal</keyword>
<evidence type="ECO:0000259" key="6">
    <source>
        <dbReference type="Pfam" id="PF00496"/>
    </source>
</evidence>
<dbReference type="PANTHER" id="PTHR30290:SF10">
    <property type="entry name" value="PERIPLASMIC OLIGOPEPTIDE-BINDING PROTEIN-RELATED"/>
    <property type="match status" value="1"/>
</dbReference>
<name>A0ABY6FUM5_9MICC</name>
<accession>A0ABY6FUM5</accession>
<evidence type="ECO:0000256" key="5">
    <source>
        <dbReference type="SAM" id="SignalP"/>
    </source>
</evidence>
<dbReference type="PROSITE" id="PS51257">
    <property type="entry name" value="PROKAR_LIPOPROTEIN"/>
    <property type="match status" value="1"/>
</dbReference>
<sequence>MKKAVLPTALALSALLAITSCSSGSGSGGAAADGGDRLAELAVTTDAATGDLDSASWNLPFGEPASLDPILAFNYPENTVVANICEGLMMIQPDFTVTPNLAESFETEDGQTYVYQLREGVTFWDGSPMTAQDVAYSLNRHLDPAEGSYWASDAVSGNVASIEATSESEVTITLKNPDWTYNSYMATPMGVVVSEEHRKAAGESYGTPQGGVMCTGPYSVEEWQSGQSITLAKNENYWNTERTPKVDSLEIQFIVDPAAITNALVSGAIDGSYDVPLSAVSQLEAAGNGELILGKSLQMLAIIATGDGPLADPAVRKALWTATDQDALAATVYEGTARPSVSLIPDGGWSFADDVFSSARAELPGAGADVEKAKEILADATADLSEPITIVYPTERSFYADMISELSRAGKEIGLDVQPEGVPSAQFGAFFSDPEARAGHGAFVTTNYMDVPDPLVFLRTIVQDGGSQNFSGYSNPEIEELITKAEATASETERAELTAEIEALAMEDMPWLPILDPSVRLFMSDRVTGVPASFAYLYYPWAADLGAAG</sequence>
<dbReference type="Proteomes" id="UP001063368">
    <property type="component" value="Chromosome"/>
</dbReference>
<dbReference type="RefSeq" id="WP_263128170.1">
    <property type="nucleotide sequence ID" value="NZ_CP106856.1"/>
</dbReference>
<evidence type="ECO:0000256" key="3">
    <source>
        <dbReference type="ARBA" id="ARBA00022448"/>
    </source>
</evidence>
<evidence type="ECO:0000313" key="7">
    <source>
        <dbReference type="EMBL" id="UYB36482.1"/>
    </source>
</evidence>
<organism evidence="7 8">
    <name type="scientific">Arthrobacter koreensis</name>
    <dbReference type="NCBI Taxonomy" id="199136"/>
    <lineage>
        <taxon>Bacteria</taxon>
        <taxon>Bacillati</taxon>
        <taxon>Actinomycetota</taxon>
        <taxon>Actinomycetes</taxon>
        <taxon>Micrococcales</taxon>
        <taxon>Micrococcaceae</taxon>
        <taxon>Arthrobacter</taxon>
    </lineage>
</organism>
<dbReference type="CDD" id="cd00995">
    <property type="entry name" value="PBP2_NikA_DppA_OppA_like"/>
    <property type="match status" value="1"/>
</dbReference>
<dbReference type="InterPro" id="IPR039424">
    <property type="entry name" value="SBP_5"/>
</dbReference>
<dbReference type="SUPFAM" id="SSF53850">
    <property type="entry name" value="Periplasmic binding protein-like II"/>
    <property type="match status" value="1"/>
</dbReference>
<dbReference type="Gene3D" id="3.40.190.10">
    <property type="entry name" value="Periplasmic binding protein-like II"/>
    <property type="match status" value="1"/>
</dbReference>
<proteinExistence type="inferred from homology"/>
<dbReference type="InterPro" id="IPR030678">
    <property type="entry name" value="Peptide/Ni-bd"/>
</dbReference>
<comment type="similarity">
    <text evidence="2">Belongs to the bacterial solute-binding protein 5 family.</text>
</comment>
<evidence type="ECO:0000313" key="8">
    <source>
        <dbReference type="Proteomes" id="UP001063368"/>
    </source>
</evidence>
<dbReference type="EMBL" id="CP106856">
    <property type="protein sequence ID" value="UYB36482.1"/>
    <property type="molecule type" value="Genomic_DNA"/>
</dbReference>
<keyword evidence="8" id="KW-1185">Reference proteome</keyword>
<evidence type="ECO:0000256" key="4">
    <source>
        <dbReference type="ARBA" id="ARBA00022729"/>
    </source>
</evidence>
<protein>
    <submittedName>
        <fullName evidence="7">ABC transporter substrate-binding protein</fullName>
    </submittedName>
</protein>
<reference evidence="7" key="1">
    <citation type="submission" date="2022-09" db="EMBL/GenBank/DDBJ databases">
        <authorList>
            <person name="Li D."/>
            <person name="Cheng J."/>
            <person name="Li Y."/>
        </authorList>
    </citation>
    <scope>NUCLEOTIDE SEQUENCE</scope>
    <source>
        <strain evidence="7">DL</strain>
    </source>
</reference>
<comment type="subcellular location">
    <subcellularLocation>
        <location evidence="1">Cell envelope</location>
    </subcellularLocation>
</comment>
<dbReference type="InterPro" id="IPR000914">
    <property type="entry name" value="SBP_5_dom"/>
</dbReference>
<feature type="domain" description="Solute-binding protein family 5" evidence="6">
    <location>
        <begin position="96"/>
        <end position="468"/>
    </location>
</feature>
<feature type="chain" id="PRO_5045936549" evidence="5">
    <location>
        <begin position="26"/>
        <end position="549"/>
    </location>
</feature>
<dbReference type="Gene3D" id="3.10.105.10">
    <property type="entry name" value="Dipeptide-binding Protein, Domain 3"/>
    <property type="match status" value="1"/>
</dbReference>
<evidence type="ECO:0000256" key="1">
    <source>
        <dbReference type="ARBA" id="ARBA00004196"/>
    </source>
</evidence>
<dbReference type="PIRSF" id="PIRSF002741">
    <property type="entry name" value="MppA"/>
    <property type="match status" value="1"/>
</dbReference>
<gene>
    <name evidence="7" type="ORF">N9A08_01995</name>
</gene>
<keyword evidence="3" id="KW-0813">Transport</keyword>